<dbReference type="Pfam" id="PF13470">
    <property type="entry name" value="PIN_3"/>
    <property type="match status" value="1"/>
</dbReference>
<name>F0R6B7_PHOSB</name>
<dbReference type="Gene3D" id="3.40.50.1010">
    <property type="entry name" value="5'-nuclease"/>
    <property type="match status" value="1"/>
</dbReference>
<evidence type="ECO:0000313" key="2">
    <source>
        <dbReference type="EMBL" id="ADY35781.1"/>
    </source>
</evidence>
<sequence length="139" mass="15839">MRIFIDTNVLIDLLCEREGYEQSGHILALSDNPQCALYTSVLSIANLAYILRKTLKGKALYQSLNKLSNRLNISPMTQESFERALLLEASDFEDALQYYSALQADCEVIVTRNKKDFKFSEITVSSPDEFLVQFLPFSK</sequence>
<feature type="domain" description="PIN" evidence="1">
    <location>
        <begin position="2"/>
        <end position="115"/>
    </location>
</feature>
<dbReference type="KEGG" id="bsa:Bacsa_1199"/>
<dbReference type="InterPro" id="IPR002716">
    <property type="entry name" value="PIN_dom"/>
</dbReference>
<organism evidence="2 3">
    <name type="scientific">Phocaeicola salanitronis (strain DSM 18170 / JCM 13657 / CCUG 60908 / BL78)</name>
    <name type="common">Bacteroides salanitronis</name>
    <dbReference type="NCBI Taxonomy" id="667015"/>
    <lineage>
        <taxon>Bacteria</taxon>
        <taxon>Pseudomonadati</taxon>
        <taxon>Bacteroidota</taxon>
        <taxon>Bacteroidia</taxon>
        <taxon>Bacteroidales</taxon>
        <taxon>Bacteroidaceae</taxon>
        <taxon>Phocaeicola</taxon>
    </lineage>
</organism>
<dbReference type="STRING" id="667015.Bacsa_1199"/>
<protein>
    <submittedName>
        <fullName evidence="2">PilT protein domain protein</fullName>
    </submittedName>
</protein>
<dbReference type="Proteomes" id="UP000007486">
    <property type="component" value="Chromosome"/>
</dbReference>
<dbReference type="eggNOG" id="COG1848">
    <property type="taxonomic scope" value="Bacteria"/>
</dbReference>
<proteinExistence type="predicted"/>
<dbReference type="AlphaFoldDB" id="F0R6B7"/>
<evidence type="ECO:0000259" key="1">
    <source>
        <dbReference type="Pfam" id="PF13470"/>
    </source>
</evidence>
<dbReference type="RefSeq" id="WP_013617216.1">
    <property type="nucleotide sequence ID" value="NC_015164.1"/>
</dbReference>
<keyword evidence="3" id="KW-1185">Reference proteome</keyword>
<gene>
    <name evidence="2" type="ordered locus">Bacsa_1199</name>
</gene>
<dbReference type="InterPro" id="IPR029060">
    <property type="entry name" value="PIN-like_dom_sf"/>
</dbReference>
<reference evidence="2 3" key="1">
    <citation type="journal article" date="2011" name="Stand. Genomic Sci.">
        <title>Complete genome sequence of Bacteroides salanitronis type strain (BL78).</title>
        <authorList>
            <person name="Gronow S."/>
            <person name="Held B."/>
            <person name="Lucas S."/>
            <person name="Lapidus A."/>
            <person name="Del Rio T.G."/>
            <person name="Nolan M."/>
            <person name="Tice H."/>
            <person name="Deshpande S."/>
            <person name="Cheng J.F."/>
            <person name="Pitluck S."/>
            <person name="Liolios K."/>
            <person name="Pagani I."/>
            <person name="Ivanova N."/>
            <person name="Mavromatis K."/>
            <person name="Pati A."/>
            <person name="Tapia R."/>
            <person name="Han C."/>
            <person name="Goodwin L."/>
            <person name="Chen A."/>
            <person name="Palaniappan K."/>
            <person name="Land M."/>
            <person name="Hauser L."/>
            <person name="Chang Y.J."/>
            <person name="Jeffries C.D."/>
            <person name="Brambilla E.M."/>
            <person name="Rohde M."/>
            <person name="Goker M."/>
            <person name="Detter J.C."/>
            <person name="Woyke T."/>
            <person name="Bristow J."/>
            <person name="Markowitz V."/>
            <person name="Hugenholtz P."/>
            <person name="Kyrpides N.C."/>
            <person name="Klenk H.P."/>
            <person name="Eisen J.A."/>
        </authorList>
    </citation>
    <scope>NUCLEOTIDE SEQUENCE [LARGE SCALE GENOMIC DNA]</scope>
    <source>
        <strain evidence="2 3">DSM 18170</strain>
    </source>
</reference>
<accession>F0R6B7</accession>
<dbReference type="HOGENOM" id="CLU_124456_3_0_10"/>
<dbReference type="SUPFAM" id="SSF88723">
    <property type="entry name" value="PIN domain-like"/>
    <property type="match status" value="1"/>
</dbReference>
<dbReference type="EMBL" id="CP002530">
    <property type="protein sequence ID" value="ADY35781.1"/>
    <property type="molecule type" value="Genomic_DNA"/>
</dbReference>
<evidence type="ECO:0000313" key="3">
    <source>
        <dbReference type="Proteomes" id="UP000007486"/>
    </source>
</evidence>
<dbReference type="OrthoDB" id="1148871at2"/>